<evidence type="ECO:0000256" key="3">
    <source>
        <dbReference type="ARBA" id="ARBA00012333"/>
    </source>
</evidence>
<feature type="domain" description="Beta-ketoacyl-[acyl-carrier-protein] synthase III C-terminal" evidence="14">
    <location>
        <begin position="241"/>
        <end position="330"/>
    </location>
</feature>
<evidence type="ECO:0000256" key="1">
    <source>
        <dbReference type="ARBA" id="ARBA00005194"/>
    </source>
</evidence>
<dbReference type="HAMAP" id="MF_01815">
    <property type="entry name" value="FabH"/>
    <property type="match status" value="1"/>
</dbReference>
<dbReference type="GO" id="GO:0033818">
    <property type="term" value="F:beta-ketoacyl-acyl-carrier-protein synthase III activity"/>
    <property type="evidence" value="ECO:0007669"/>
    <property type="project" value="UniProtKB-UniRule"/>
</dbReference>
<dbReference type="STRING" id="459349.CLOAM0255"/>
<dbReference type="Pfam" id="PF08545">
    <property type="entry name" value="ACP_syn_III"/>
    <property type="match status" value="1"/>
</dbReference>
<dbReference type="UniPathway" id="UPA00094"/>
<comment type="catalytic activity">
    <reaction evidence="12">
        <text>malonyl-[ACP] + acetyl-CoA + H(+) = 3-oxobutanoyl-[ACP] + CO2 + CoA</text>
        <dbReference type="Rhea" id="RHEA:12080"/>
        <dbReference type="Rhea" id="RHEA-COMP:9623"/>
        <dbReference type="Rhea" id="RHEA-COMP:9625"/>
        <dbReference type="ChEBI" id="CHEBI:15378"/>
        <dbReference type="ChEBI" id="CHEBI:16526"/>
        <dbReference type="ChEBI" id="CHEBI:57287"/>
        <dbReference type="ChEBI" id="CHEBI:57288"/>
        <dbReference type="ChEBI" id="CHEBI:78449"/>
        <dbReference type="ChEBI" id="CHEBI:78450"/>
        <dbReference type="EC" id="2.3.1.180"/>
    </reaction>
    <physiologicalReaction direction="left-to-right" evidence="12">
        <dbReference type="Rhea" id="RHEA:12081"/>
    </physiologicalReaction>
</comment>
<dbReference type="EMBL" id="CU466930">
    <property type="protein sequence ID" value="CAO80162.1"/>
    <property type="molecule type" value="Genomic_DNA"/>
</dbReference>
<evidence type="ECO:0000256" key="10">
    <source>
        <dbReference type="ARBA" id="ARBA00023268"/>
    </source>
</evidence>
<evidence type="ECO:0000313" key="16">
    <source>
        <dbReference type="EMBL" id="CAO80162.1"/>
    </source>
</evidence>
<keyword evidence="4 13" id="KW-0963">Cytoplasm</keyword>
<name>B0VFB0_CLOAI</name>
<keyword evidence="6 13" id="KW-0808">Transferase</keyword>
<evidence type="ECO:0000259" key="15">
    <source>
        <dbReference type="Pfam" id="PF08545"/>
    </source>
</evidence>
<evidence type="ECO:0000256" key="8">
    <source>
        <dbReference type="ARBA" id="ARBA00023098"/>
    </source>
</evidence>
<dbReference type="EC" id="2.3.1.180" evidence="3 13"/>
<dbReference type="InterPro" id="IPR013747">
    <property type="entry name" value="ACP_syn_III_C"/>
</dbReference>
<dbReference type="NCBIfam" id="TIGR00747">
    <property type="entry name" value="fabH"/>
    <property type="match status" value="1"/>
</dbReference>
<comment type="subcellular location">
    <subcellularLocation>
        <location evidence="13">Cytoplasm</location>
    </subcellularLocation>
</comment>
<accession>B0VFB0</accession>
<keyword evidence="17" id="KW-1185">Reference proteome</keyword>
<dbReference type="Gene3D" id="3.40.47.10">
    <property type="match status" value="1"/>
</dbReference>
<reference evidence="16 17" key="1">
    <citation type="journal article" date="2008" name="J. Bacteriol.">
        <title>'Candidatus Cloacamonas acidaminovorans': genome sequence reconstruction provides a first glimpse of a new bacterial division.</title>
        <authorList>
            <person name="Pelletier E."/>
            <person name="Kreimeyer A."/>
            <person name="Bocs S."/>
            <person name="Rouy Z."/>
            <person name="Gyapay G."/>
            <person name="Chouari R."/>
            <person name="Riviere D."/>
            <person name="Ganesan A."/>
            <person name="Daegelen P."/>
            <person name="Sghir A."/>
            <person name="Cohen G.N."/>
            <person name="Medigue C."/>
            <person name="Weissenbach J."/>
            <person name="Le Paslier D."/>
        </authorList>
    </citation>
    <scope>NUCLEOTIDE SEQUENCE [LARGE SCALE GENOMIC DNA]</scope>
    <source>
        <strain evidence="17">Evry</strain>
    </source>
</reference>
<evidence type="ECO:0000256" key="11">
    <source>
        <dbReference type="ARBA" id="ARBA00023315"/>
    </source>
</evidence>
<dbReference type="GO" id="GO:0005737">
    <property type="term" value="C:cytoplasm"/>
    <property type="evidence" value="ECO:0007669"/>
    <property type="project" value="UniProtKB-SubCell"/>
</dbReference>
<evidence type="ECO:0000259" key="14">
    <source>
        <dbReference type="Pfam" id="PF08541"/>
    </source>
</evidence>
<feature type="active site" evidence="13">
    <location>
        <position position="257"/>
    </location>
</feature>
<dbReference type="SUPFAM" id="SSF53901">
    <property type="entry name" value="Thiolase-like"/>
    <property type="match status" value="1"/>
</dbReference>
<dbReference type="InterPro" id="IPR016039">
    <property type="entry name" value="Thiolase-like"/>
</dbReference>
<evidence type="ECO:0000256" key="4">
    <source>
        <dbReference type="ARBA" id="ARBA00022490"/>
    </source>
</evidence>
<dbReference type="InterPro" id="IPR004655">
    <property type="entry name" value="FabH"/>
</dbReference>
<evidence type="ECO:0000256" key="2">
    <source>
        <dbReference type="ARBA" id="ARBA00008642"/>
    </source>
</evidence>
<feature type="region of interest" description="ACP-binding" evidence="13">
    <location>
        <begin position="258"/>
        <end position="262"/>
    </location>
</feature>
<keyword evidence="10 13" id="KW-0511">Multifunctional enzyme</keyword>
<gene>
    <name evidence="13 16" type="primary">fabH</name>
    <name evidence="16" type="ordered locus">CLOAM0255</name>
</gene>
<feature type="active site" evidence="13">
    <location>
        <position position="115"/>
    </location>
</feature>
<sequence>MLNYYAKLSSFGSCVPQKILNNYDLEKIVETSDEWIRTRTGMFERHIASENEAASDLAYEAAVRAIESSSVKYKDIDQIIVATISGDHPFPSTACILQKKLGLKDIPCFDISAGCTGFIYALDVARQYVENGIVQNILVIGVEIITKITNWKDRNTCVLFGDGAGAAIVSRAEPSEISRIIDSKIAADGSQGEYLIQYAGGSRMPASHETVDKNLHTVYMEGNRIFKNAIRCMYASSDELLKRNNLTTADVDWIIPHQANLRIIEGLASKMKVPMSKVIVNIEKYGNTSSATIPIAADEAIRNKKIRRGDIILLTSFGAGLTWGSILARY</sequence>
<dbReference type="Pfam" id="PF08541">
    <property type="entry name" value="ACP_syn_III_C"/>
    <property type="match status" value="1"/>
</dbReference>
<comment type="subunit">
    <text evidence="13">Homodimer.</text>
</comment>
<organism evidence="16 17">
    <name type="scientific">Cloacimonas acidaminovorans (strain Evry)</name>
    <dbReference type="NCBI Taxonomy" id="459349"/>
    <lineage>
        <taxon>Bacteria</taxon>
        <taxon>Pseudomonadati</taxon>
        <taxon>Candidatus Cloacimonadota</taxon>
        <taxon>Candidatus Cloacimonadia</taxon>
        <taxon>Candidatus Cloacimonadales</taxon>
        <taxon>Candidatus Cloacimonadaceae</taxon>
        <taxon>Candidatus Cloacimonas</taxon>
    </lineage>
</organism>
<proteinExistence type="inferred from homology"/>
<dbReference type="GO" id="GO:0006633">
    <property type="term" value="P:fatty acid biosynthetic process"/>
    <property type="evidence" value="ECO:0007669"/>
    <property type="project" value="UniProtKB-UniRule"/>
</dbReference>
<dbReference type="GO" id="GO:0004315">
    <property type="term" value="F:3-oxoacyl-[acyl-carrier-protein] synthase activity"/>
    <property type="evidence" value="ECO:0007669"/>
    <property type="project" value="InterPro"/>
</dbReference>
<dbReference type="AlphaFoldDB" id="B0VFB0"/>
<evidence type="ECO:0000256" key="6">
    <source>
        <dbReference type="ARBA" id="ARBA00022679"/>
    </source>
</evidence>
<dbReference type="HOGENOM" id="CLU_039592_3_1_0"/>
<feature type="domain" description="Beta-ketoacyl-[acyl-carrier-protein] synthase III N-terminal" evidence="15">
    <location>
        <begin position="109"/>
        <end position="189"/>
    </location>
</feature>
<dbReference type="CDD" id="cd00830">
    <property type="entry name" value="KAS_III"/>
    <property type="match status" value="1"/>
</dbReference>
<protein>
    <recommendedName>
        <fullName evidence="3 13">Beta-ketoacyl-[acyl-carrier-protein] synthase III</fullName>
        <shortName evidence="13">Beta-ketoacyl-ACP synthase III</shortName>
        <shortName evidence="13">KAS III</shortName>
        <ecNumber evidence="3 13">2.3.1.180</ecNumber>
    </recommendedName>
    <alternativeName>
        <fullName evidence="13">3-oxoacyl-[acyl-carrier-protein] synthase 3</fullName>
    </alternativeName>
    <alternativeName>
        <fullName evidence="13">3-oxoacyl-[acyl-carrier-protein] synthase III</fullName>
    </alternativeName>
</protein>
<evidence type="ECO:0000256" key="5">
    <source>
        <dbReference type="ARBA" id="ARBA00022516"/>
    </source>
</evidence>
<comment type="function">
    <text evidence="13">Catalyzes the condensation reaction of fatty acid synthesis by the addition to an acyl acceptor of two carbons from malonyl-ACP. Catalyzes the first condensation reaction which initiates fatty acid synthesis and may therefore play a role in governing the total rate of fatty acid production. Possesses both acetoacetyl-ACP synthase and acetyl transacylase activities. Its substrate specificity determines the biosynthesis of branched-chain and/or straight-chain of fatty acids.</text>
</comment>
<keyword evidence="9 13" id="KW-0275">Fatty acid biosynthesis</keyword>
<evidence type="ECO:0000256" key="9">
    <source>
        <dbReference type="ARBA" id="ARBA00023160"/>
    </source>
</evidence>
<feature type="active site" evidence="13">
    <location>
        <position position="287"/>
    </location>
</feature>
<dbReference type="eggNOG" id="COG0332">
    <property type="taxonomic scope" value="Bacteria"/>
</dbReference>
<dbReference type="Proteomes" id="UP000002019">
    <property type="component" value="Chromosome"/>
</dbReference>
<keyword evidence="5 13" id="KW-0444">Lipid biosynthesis</keyword>
<comment type="similarity">
    <text evidence="2 13">Belongs to the thiolase-like superfamily. FabH family.</text>
</comment>
<dbReference type="RefSeq" id="WP_015424023.1">
    <property type="nucleotide sequence ID" value="NC_020449.1"/>
</dbReference>
<evidence type="ECO:0000256" key="13">
    <source>
        <dbReference type="HAMAP-Rule" id="MF_01815"/>
    </source>
</evidence>
<dbReference type="OrthoDB" id="9815506at2"/>
<keyword evidence="8 13" id="KW-0443">Lipid metabolism</keyword>
<dbReference type="InterPro" id="IPR013751">
    <property type="entry name" value="ACP_syn_III_N"/>
</dbReference>
<comment type="domain">
    <text evidence="13">The last Arg residue of the ACP-binding site is essential for the weak association between ACP/AcpP and FabH.</text>
</comment>
<evidence type="ECO:0000313" key="17">
    <source>
        <dbReference type="Proteomes" id="UP000002019"/>
    </source>
</evidence>
<comment type="pathway">
    <text evidence="1 13">Lipid metabolism; fatty acid biosynthesis.</text>
</comment>
<evidence type="ECO:0000256" key="7">
    <source>
        <dbReference type="ARBA" id="ARBA00022832"/>
    </source>
</evidence>
<dbReference type="GO" id="GO:0044550">
    <property type="term" value="P:secondary metabolite biosynthetic process"/>
    <property type="evidence" value="ECO:0007669"/>
    <property type="project" value="TreeGrafter"/>
</dbReference>
<dbReference type="PANTHER" id="PTHR34069">
    <property type="entry name" value="3-OXOACYL-[ACYL-CARRIER-PROTEIN] SYNTHASE 3"/>
    <property type="match status" value="1"/>
</dbReference>
<dbReference type="FunFam" id="3.40.47.10:FF:000004">
    <property type="entry name" value="3-oxoacyl-[acyl-carrier-protein] synthase 3"/>
    <property type="match status" value="1"/>
</dbReference>
<dbReference type="PANTHER" id="PTHR34069:SF2">
    <property type="entry name" value="BETA-KETOACYL-[ACYL-CARRIER-PROTEIN] SYNTHASE III"/>
    <property type="match status" value="1"/>
</dbReference>
<dbReference type="NCBIfam" id="NF006829">
    <property type="entry name" value="PRK09352.1"/>
    <property type="match status" value="1"/>
</dbReference>
<evidence type="ECO:0000256" key="12">
    <source>
        <dbReference type="ARBA" id="ARBA00051096"/>
    </source>
</evidence>
<keyword evidence="7 13" id="KW-0276">Fatty acid metabolism</keyword>
<keyword evidence="11 13" id="KW-0012">Acyltransferase</keyword>
<dbReference type="KEGG" id="caci:CLOAM0255"/>